<dbReference type="EMBL" id="QJTE01000003">
    <property type="protein sequence ID" value="PYE84080.1"/>
    <property type="molecule type" value="Genomic_DNA"/>
</dbReference>
<feature type="region of interest" description="Disordered" evidence="1">
    <location>
        <begin position="158"/>
        <end position="187"/>
    </location>
</feature>
<proteinExistence type="predicted"/>
<feature type="domain" description="DUF7282" evidence="3">
    <location>
        <begin position="201"/>
        <end position="301"/>
    </location>
</feature>
<name>A0A318SQD0_9RHOB</name>
<dbReference type="Proteomes" id="UP000248311">
    <property type="component" value="Unassembled WGS sequence"/>
</dbReference>
<dbReference type="InterPro" id="IPR055706">
    <property type="entry name" value="Slg1/2_DUF7282"/>
</dbReference>
<feature type="domain" description="DUF7282" evidence="3">
    <location>
        <begin position="34"/>
        <end position="132"/>
    </location>
</feature>
<evidence type="ECO:0000313" key="5">
    <source>
        <dbReference type="Proteomes" id="UP000248311"/>
    </source>
</evidence>
<evidence type="ECO:0000256" key="2">
    <source>
        <dbReference type="SAM" id="SignalP"/>
    </source>
</evidence>
<feature type="chain" id="PRO_5016436882" description="DUF7282 domain-containing protein" evidence="2">
    <location>
        <begin position="22"/>
        <end position="307"/>
    </location>
</feature>
<reference evidence="4 5" key="1">
    <citation type="submission" date="2018-06" db="EMBL/GenBank/DDBJ databases">
        <title>Genomic Encyclopedia of Type Strains, Phase III (KMG-III): the genomes of soil and plant-associated and newly described type strains.</title>
        <authorList>
            <person name="Whitman W."/>
        </authorList>
    </citation>
    <scope>NUCLEOTIDE SEQUENCE [LARGE SCALE GENOMIC DNA]</scope>
    <source>
        <strain evidence="4 5">CECT 9025</strain>
    </source>
</reference>
<feature type="signal peptide" evidence="2">
    <location>
        <begin position="1"/>
        <end position="21"/>
    </location>
</feature>
<dbReference type="OrthoDB" id="7605232at2"/>
<protein>
    <recommendedName>
        <fullName evidence="3">DUF7282 domain-containing protein</fullName>
    </recommendedName>
</protein>
<evidence type="ECO:0000259" key="3">
    <source>
        <dbReference type="Pfam" id="PF23951"/>
    </source>
</evidence>
<evidence type="ECO:0000313" key="4">
    <source>
        <dbReference type="EMBL" id="PYE84080.1"/>
    </source>
</evidence>
<dbReference type="AlphaFoldDB" id="A0A318SQD0"/>
<gene>
    <name evidence="4" type="ORF">DFP88_103445</name>
</gene>
<accession>A0A318SQD0</accession>
<keyword evidence="2" id="KW-0732">Signal</keyword>
<keyword evidence="5" id="KW-1185">Reference proteome</keyword>
<feature type="compositionally biased region" description="Acidic residues" evidence="1">
    <location>
        <begin position="158"/>
        <end position="186"/>
    </location>
</feature>
<comment type="caution">
    <text evidence="4">The sequence shown here is derived from an EMBL/GenBank/DDBJ whole genome shotgun (WGS) entry which is preliminary data.</text>
</comment>
<evidence type="ECO:0000256" key="1">
    <source>
        <dbReference type="SAM" id="MobiDB-lite"/>
    </source>
</evidence>
<sequence>MFKILTTTACATALLTGAAAAQETETMETEGMSMTTGSTVVFPSVTASSSGYIVIHETENGELVVPQSIGHAPVSAGANADVSVMTDVPLTPGAEYIAMLHEETNGNDTYDFGVGSVDVDTPVLANGAPVTVPFTAPMAGEAMGDETAMAEDADDMADEDMSAGGDMDEGMETDAPDATSDMEGDSTDAALDTPLLDLAGMSASAQTVTVPTVVAAQDGYIVLHATDAEGAPVVPQSLGSEPVAAGMNEDVTITTDEELVPGARYIVMLHAETNGNGTYDFGEGSTDVDTPVVVDGAPLMVPFDMAE</sequence>
<organism evidence="4 5">
    <name type="scientific">Pseudoroseicyclus aestuarii</name>
    <dbReference type="NCBI Taxonomy" id="1795041"/>
    <lineage>
        <taxon>Bacteria</taxon>
        <taxon>Pseudomonadati</taxon>
        <taxon>Pseudomonadota</taxon>
        <taxon>Alphaproteobacteria</taxon>
        <taxon>Rhodobacterales</taxon>
        <taxon>Paracoccaceae</taxon>
        <taxon>Pseudoroseicyclus</taxon>
    </lineage>
</organism>
<dbReference type="RefSeq" id="WP_110814614.1">
    <property type="nucleotide sequence ID" value="NZ_QJTE01000003.1"/>
</dbReference>
<dbReference type="Pfam" id="PF23951">
    <property type="entry name" value="DUF7282"/>
    <property type="match status" value="2"/>
</dbReference>